<evidence type="ECO:0000313" key="2">
    <source>
        <dbReference type="Proteomes" id="UP000828390"/>
    </source>
</evidence>
<reference evidence="1" key="2">
    <citation type="submission" date="2020-11" db="EMBL/GenBank/DDBJ databases">
        <authorList>
            <person name="McCartney M.A."/>
            <person name="Auch B."/>
            <person name="Kono T."/>
            <person name="Mallez S."/>
            <person name="Becker A."/>
            <person name="Gohl D.M."/>
            <person name="Silverstein K.A.T."/>
            <person name="Koren S."/>
            <person name="Bechman K.B."/>
            <person name="Herman A."/>
            <person name="Abrahante J.E."/>
            <person name="Garbe J."/>
        </authorList>
    </citation>
    <scope>NUCLEOTIDE SEQUENCE</scope>
    <source>
        <strain evidence="1">Duluth1</strain>
        <tissue evidence="1">Whole animal</tissue>
    </source>
</reference>
<comment type="caution">
    <text evidence="1">The sequence shown here is derived from an EMBL/GenBank/DDBJ whole genome shotgun (WGS) entry which is preliminary data.</text>
</comment>
<protein>
    <submittedName>
        <fullName evidence="1">Uncharacterized protein</fullName>
    </submittedName>
</protein>
<dbReference type="Proteomes" id="UP000828390">
    <property type="component" value="Unassembled WGS sequence"/>
</dbReference>
<evidence type="ECO:0000313" key="1">
    <source>
        <dbReference type="EMBL" id="KAH3730788.1"/>
    </source>
</evidence>
<reference evidence="1" key="1">
    <citation type="journal article" date="2019" name="bioRxiv">
        <title>The Genome of the Zebra Mussel, Dreissena polymorpha: A Resource for Invasive Species Research.</title>
        <authorList>
            <person name="McCartney M.A."/>
            <person name="Auch B."/>
            <person name="Kono T."/>
            <person name="Mallez S."/>
            <person name="Zhang Y."/>
            <person name="Obille A."/>
            <person name="Becker A."/>
            <person name="Abrahante J.E."/>
            <person name="Garbe J."/>
            <person name="Badalamenti J.P."/>
            <person name="Herman A."/>
            <person name="Mangelson H."/>
            <person name="Liachko I."/>
            <person name="Sullivan S."/>
            <person name="Sone E.D."/>
            <person name="Koren S."/>
            <person name="Silverstein K.A.T."/>
            <person name="Beckman K.B."/>
            <person name="Gohl D.M."/>
        </authorList>
    </citation>
    <scope>NUCLEOTIDE SEQUENCE</scope>
    <source>
        <strain evidence="1">Duluth1</strain>
        <tissue evidence="1">Whole animal</tissue>
    </source>
</reference>
<dbReference type="EMBL" id="JAIWYP010000012">
    <property type="protein sequence ID" value="KAH3730788.1"/>
    <property type="molecule type" value="Genomic_DNA"/>
</dbReference>
<name>A0A9D4CSC2_DREPO</name>
<organism evidence="1 2">
    <name type="scientific">Dreissena polymorpha</name>
    <name type="common">Zebra mussel</name>
    <name type="synonym">Mytilus polymorpha</name>
    <dbReference type="NCBI Taxonomy" id="45954"/>
    <lineage>
        <taxon>Eukaryota</taxon>
        <taxon>Metazoa</taxon>
        <taxon>Spiralia</taxon>
        <taxon>Lophotrochozoa</taxon>
        <taxon>Mollusca</taxon>
        <taxon>Bivalvia</taxon>
        <taxon>Autobranchia</taxon>
        <taxon>Heteroconchia</taxon>
        <taxon>Euheterodonta</taxon>
        <taxon>Imparidentia</taxon>
        <taxon>Neoheterodontei</taxon>
        <taxon>Myida</taxon>
        <taxon>Dreissenoidea</taxon>
        <taxon>Dreissenidae</taxon>
        <taxon>Dreissena</taxon>
    </lineage>
</organism>
<proteinExistence type="predicted"/>
<dbReference type="AlphaFoldDB" id="A0A9D4CSC2"/>
<keyword evidence="2" id="KW-1185">Reference proteome</keyword>
<sequence>MTEKGKATPASSQESKPLRYKRKHLSLDIVLLTRQDTKSCGQRATFRRGPSSQWCPSGFGIRTSIVPNLHQWPT</sequence>
<gene>
    <name evidence="1" type="ORF">DPMN_056785</name>
</gene>
<accession>A0A9D4CSC2</accession>